<dbReference type="InterPro" id="IPR011990">
    <property type="entry name" value="TPR-like_helical_dom_sf"/>
</dbReference>
<dbReference type="SUPFAM" id="SSF81901">
    <property type="entry name" value="HCP-like"/>
    <property type="match status" value="1"/>
</dbReference>
<dbReference type="GeneID" id="94194761"/>
<dbReference type="PANTHER" id="PTHR11102">
    <property type="entry name" value="SEL-1-LIKE PROTEIN"/>
    <property type="match status" value="1"/>
</dbReference>
<evidence type="ECO:0000313" key="4">
    <source>
        <dbReference type="EMBL" id="GIX63280.1"/>
    </source>
</evidence>
<organism evidence="4 5">
    <name type="scientific">Babesia caballi</name>
    <dbReference type="NCBI Taxonomy" id="5871"/>
    <lineage>
        <taxon>Eukaryota</taxon>
        <taxon>Sar</taxon>
        <taxon>Alveolata</taxon>
        <taxon>Apicomplexa</taxon>
        <taxon>Aconoidasida</taxon>
        <taxon>Piroplasmida</taxon>
        <taxon>Babesiidae</taxon>
        <taxon>Babesia</taxon>
    </lineage>
</organism>
<feature type="signal peptide" evidence="3">
    <location>
        <begin position="1"/>
        <end position="19"/>
    </location>
</feature>
<proteinExistence type="inferred from homology"/>
<comment type="caution">
    <text evidence="4">The sequence shown here is derived from an EMBL/GenBank/DDBJ whole genome shotgun (WGS) entry which is preliminary data.</text>
</comment>
<dbReference type="SMART" id="SM00671">
    <property type="entry name" value="SEL1"/>
    <property type="match status" value="4"/>
</dbReference>
<comment type="similarity">
    <text evidence="1">Belongs to the sel-1 family.</text>
</comment>
<dbReference type="EMBL" id="BPLF01000002">
    <property type="protein sequence ID" value="GIX63280.1"/>
    <property type="molecule type" value="Genomic_DNA"/>
</dbReference>
<accession>A0AAV4LTU3</accession>
<gene>
    <name evidence="4" type="ORF">BcabD6B2_27150</name>
</gene>
<dbReference type="PANTHER" id="PTHR11102:SF160">
    <property type="entry name" value="ERAD-ASSOCIATED E3 UBIQUITIN-PROTEIN LIGASE COMPONENT HRD3"/>
    <property type="match status" value="1"/>
</dbReference>
<protein>
    <submittedName>
        <fullName evidence="4">Sel1 repeat family protein</fullName>
    </submittedName>
</protein>
<feature type="region of interest" description="Disordered" evidence="2">
    <location>
        <begin position="1205"/>
        <end position="1240"/>
    </location>
</feature>
<name>A0AAV4LTU3_BABCB</name>
<keyword evidence="3" id="KW-0732">Signal</keyword>
<dbReference type="Pfam" id="PF08238">
    <property type="entry name" value="Sel1"/>
    <property type="match status" value="4"/>
</dbReference>
<dbReference type="InterPro" id="IPR006597">
    <property type="entry name" value="Sel1-like"/>
</dbReference>
<evidence type="ECO:0000313" key="5">
    <source>
        <dbReference type="Proteomes" id="UP001497744"/>
    </source>
</evidence>
<evidence type="ECO:0000256" key="1">
    <source>
        <dbReference type="ARBA" id="ARBA00038101"/>
    </source>
</evidence>
<dbReference type="Gene3D" id="1.25.40.10">
    <property type="entry name" value="Tetratricopeptide repeat domain"/>
    <property type="match status" value="1"/>
</dbReference>
<sequence>MNIAWVIALAAAAIGNTEAAATVGWLPAATTHESLEPSLEEVERRRYESWINDRLDVREHGRFDMLQQDNGRVLRWGTTLVPRRLEIMLHLLNSPVLHGSLLNSMDEPPDILPHFLLMGVPLRLPEGGAAHTLAVAALRNDVRALRQYRSYKREHSTWPTYFDNEAAYTYMWRVLAHQVRVRRLRGPKDASGLAKQLAYCYRNEKNELLRFKYRVTFDRERYTSFAGLISQWSVGRLPLHGGYVKMLNQELKTADRSRYPEEMFDNIGHYSKYVNYYGDTEGALMPEIMERPLLQPAMTLEESLDVEARRVAEVTLKLSNVLMARLLEKHTIPAFSAIRDRRRPWRVHGVTGALRFLRQAVNDYVTENAPTKVSEVRPTPHEIEEIEEILFESSKHFNPYWSVKNDTLYNKSPDVVIPDATRTVGLLFDPDRFLRRLQNIRGERIDFQQVHDVLHRLIGATSSAEPLAVIEPLDTCRVVHSFVDKVDEQYRSLPVGARERLVAKCRCLLAFLYLFGVADRNGRLELPGGWPRSISRGLTYIADGIGSSCGMCNAMLGFLSGIGYPPVVDNMYAWETRKTHVESAVYQMLVTSDRSPRKRHTEYFDKTLLSYLSGHYKDDDASSLAVSYYLYSGIANPSRLLDDAHVRSGVERSPREVGSRCIDALPFVIDAAKSAMRSRVSVHSDDGSEEYRSRRYVEFVRKLAGMGDLDGLRVMGDFHYTGHEAGNIGVDVPRALEYWTRAAQSGDVASALTMANHLIQLLNHEDHDAALPAEGDPAEEVVVSPEQLELDGADRADMERAAERYLRMVAGSNNALAASTARFYMARYGIGQPRDQLAAARHLQDSADSGDVTSQMLMGHAYAGMLSDITPPDGKNVFMALEYYRRAAKSGNIVATFNTAVLTLHGYDLKFNSSVDRCKASFSLFQQVARQSLFPAAVKVLARRAARHGDEIGNTMLNMFLSEMGDPQAHIVAARHFKGSHKLCYAVGDGSPLVPESAVDAVKAGGASADAALPAAVPASGGTAPNGGRVSPMRVGVPADLPEVTADQIQPSENAPAEIVKRVGGIFAPFMQGADPEGTSPCHLFYARRSGHEASGGSPLLLAEALLEHSPAKSVEWVLQAKLRNEPKATYLYATMLEAGAGVAQDCEASYGFYRSMVDSRDQASQLLGFLCIQRARVSRLLHRWPELYGWSLSAVSTWTSKLRRATPVSEEESTGSSRAVAAPDTRSYTRSKTPPEPLHLLGPGGGIRAYAAAQEGDHAGDDVVGLSGTLEENGQPDDGAKLLDPHELLLEGGLYGLPVGLVLGPDLALGAVGTGGVEGNADVLRAEGLVDAREGVHEAHDGADLGAPVGGERREREETAVGEPGAVNEQHAVPQSVGGGMFRLHTD</sequence>
<dbReference type="Proteomes" id="UP001497744">
    <property type="component" value="Unassembled WGS sequence"/>
</dbReference>
<keyword evidence="5" id="KW-1185">Reference proteome</keyword>
<feature type="chain" id="PRO_5043562508" evidence="3">
    <location>
        <begin position="20"/>
        <end position="1388"/>
    </location>
</feature>
<feature type="region of interest" description="Disordered" evidence="2">
    <location>
        <begin position="1342"/>
        <end position="1388"/>
    </location>
</feature>
<dbReference type="InterPro" id="IPR050767">
    <property type="entry name" value="Sel1_AlgK"/>
</dbReference>
<dbReference type="RefSeq" id="XP_067715349.1">
    <property type="nucleotide sequence ID" value="XM_067859248.1"/>
</dbReference>
<evidence type="ECO:0000256" key="2">
    <source>
        <dbReference type="SAM" id="MobiDB-lite"/>
    </source>
</evidence>
<evidence type="ECO:0000256" key="3">
    <source>
        <dbReference type="SAM" id="SignalP"/>
    </source>
</evidence>
<reference evidence="4 5" key="1">
    <citation type="submission" date="2021-06" db="EMBL/GenBank/DDBJ databases">
        <title>Genome sequence of Babesia caballi.</title>
        <authorList>
            <person name="Yamagishi J."/>
            <person name="Kidaka T."/>
            <person name="Ochi A."/>
        </authorList>
    </citation>
    <scope>NUCLEOTIDE SEQUENCE [LARGE SCALE GENOMIC DNA]</scope>
    <source>
        <strain evidence="4">USDA-D6B2</strain>
    </source>
</reference>